<reference evidence="1 2" key="2">
    <citation type="submission" date="2018-11" db="EMBL/GenBank/DDBJ databases">
        <authorList>
            <consortium name="Pathogen Informatics"/>
        </authorList>
    </citation>
    <scope>NUCLEOTIDE SEQUENCE [LARGE SCALE GENOMIC DNA]</scope>
</reference>
<gene>
    <name evidence="1" type="ORF">ASIM_LOCUS13141</name>
</gene>
<dbReference type="WBParaSite" id="ASIM_0001371301-mRNA-1">
    <property type="protein sequence ID" value="ASIM_0001371301-mRNA-1"/>
    <property type="gene ID" value="ASIM_0001371301"/>
</dbReference>
<proteinExistence type="predicted"/>
<dbReference type="Proteomes" id="UP000267096">
    <property type="component" value="Unassembled WGS sequence"/>
</dbReference>
<evidence type="ECO:0000313" key="1">
    <source>
        <dbReference type="EMBL" id="VDK49038.1"/>
    </source>
</evidence>
<evidence type="ECO:0000313" key="2">
    <source>
        <dbReference type="Proteomes" id="UP000267096"/>
    </source>
</evidence>
<evidence type="ECO:0000313" key="3">
    <source>
        <dbReference type="WBParaSite" id="ASIM_0001371301-mRNA-1"/>
    </source>
</evidence>
<keyword evidence="2" id="KW-1185">Reference proteome</keyword>
<dbReference type="EMBL" id="UYRR01031323">
    <property type="protein sequence ID" value="VDK49038.1"/>
    <property type="molecule type" value="Genomic_DNA"/>
</dbReference>
<organism evidence="3">
    <name type="scientific">Anisakis simplex</name>
    <name type="common">Herring worm</name>
    <dbReference type="NCBI Taxonomy" id="6269"/>
    <lineage>
        <taxon>Eukaryota</taxon>
        <taxon>Metazoa</taxon>
        <taxon>Ecdysozoa</taxon>
        <taxon>Nematoda</taxon>
        <taxon>Chromadorea</taxon>
        <taxon>Rhabditida</taxon>
        <taxon>Spirurina</taxon>
        <taxon>Ascaridomorpha</taxon>
        <taxon>Ascaridoidea</taxon>
        <taxon>Anisakidae</taxon>
        <taxon>Anisakis</taxon>
        <taxon>Anisakis simplex complex</taxon>
    </lineage>
</organism>
<protein>
    <submittedName>
        <fullName evidence="3">DnaD domain protein</fullName>
    </submittedName>
</protein>
<sequence>MGNVSLEVDHYTILLIDLLNNLTDDEMELLNAYVQQDAYADLKEMIDQRTNYIFEVENDEFRINANKYKLDESELLLGAPNLTKSQLHIIEAYQNATIYYMIWALWNWKVEEILPEIDQNAILEYYEEKRMEDLDRQSFFVRLWKIIKQWFRNDEDDQKHCYANDPSCIRTVIEGLRLDERKALERWIDQGNLSDVNIFIENKLCTAPTLYEEFHSWNANNDVPSALRDIIFSLTYAQQRAMDKLRKLELTNALKDYYRGRIEQRTTKEQQVAEVLKFNEFID</sequence>
<reference evidence="3" key="1">
    <citation type="submission" date="2017-02" db="UniProtKB">
        <authorList>
            <consortium name="WormBaseParasite"/>
        </authorList>
    </citation>
    <scope>IDENTIFICATION</scope>
</reference>
<dbReference type="OrthoDB" id="5867312at2759"/>
<dbReference type="AlphaFoldDB" id="A0A0M3JZ12"/>
<name>A0A0M3JZ12_ANISI</name>
<accession>A0A0M3JZ12</accession>